<evidence type="ECO:0000256" key="7">
    <source>
        <dbReference type="ARBA" id="ARBA00022842"/>
    </source>
</evidence>
<evidence type="ECO:0000256" key="9">
    <source>
        <dbReference type="ARBA" id="ARBA00023172"/>
    </source>
</evidence>
<protein>
    <submittedName>
        <fullName evidence="12">Holliday-junction resolvase</fullName>
    </submittedName>
</protein>
<dbReference type="GO" id="GO:0006281">
    <property type="term" value="P:DNA repair"/>
    <property type="evidence" value="ECO:0007669"/>
    <property type="project" value="UniProtKB-KW"/>
</dbReference>
<dbReference type="GeneID" id="26887643"/>
<dbReference type="SUPFAM" id="SSF52980">
    <property type="entry name" value="Restriction endonuclease-like"/>
    <property type="match status" value="1"/>
</dbReference>
<dbReference type="RefSeq" id="YP_009230233.1">
    <property type="nucleotide sequence ID" value="NC_029314.1"/>
</dbReference>
<dbReference type="InterPro" id="IPR014428">
    <property type="entry name" value="Hjc_arc"/>
</dbReference>
<keyword evidence="4" id="KW-0255">Endonuclease</keyword>
<dbReference type="OrthoDB" id="14179at10239"/>
<evidence type="ECO:0000256" key="1">
    <source>
        <dbReference type="ARBA" id="ARBA00001946"/>
    </source>
</evidence>
<evidence type="ECO:0000256" key="5">
    <source>
        <dbReference type="ARBA" id="ARBA00022763"/>
    </source>
</evidence>
<evidence type="ECO:0000256" key="8">
    <source>
        <dbReference type="ARBA" id="ARBA00023125"/>
    </source>
</evidence>
<reference evidence="12 13" key="1">
    <citation type="journal article" date="2015" name="Environ. Microbiol.">
        <title>Novel viral genomes identified from six metagenomes reveal wide distribution of archaeal viruses and high viral diversity in terrestrial hot springs.</title>
        <authorList>
            <person name="Gudbergsdottir S.R."/>
            <person name="Menzel P."/>
            <person name="Krogh A."/>
            <person name="Young M."/>
            <person name="Peng X."/>
        </authorList>
    </citation>
    <scope>NUCLEOTIDE SEQUENCE [LARGE SCALE GENOMIC DNA]</scope>
    <source>
        <strain evidence="12 13">ARV2</strain>
    </source>
</reference>
<dbReference type="GO" id="GO:0008821">
    <property type="term" value="F:crossover junction DNA endonuclease activity"/>
    <property type="evidence" value="ECO:0007669"/>
    <property type="project" value="UniProtKB-EC"/>
</dbReference>
<comment type="catalytic activity">
    <reaction evidence="11">
        <text>Endonucleolytic cleavage at a junction such as a reciprocal single-stranded crossover between two homologous DNA duplexes (Holliday junction).</text>
        <dbReference type="EC" id="3.1.21.10"/>
    </reaction>
</comment>
<keyword evidence="9" id="KW-0233">DNA recombination</keyword>
<evidence type="ECO:0000313" key="12">
    <source>
        <dbReference type="EMBL" id="ALG96892.1"/>
    </source>
</evidence>
<keyword evidence="2" id="KW-0540">Nuclease</keyword>
<keyword evidence="5" id="KW-0227">DNA damage</keyword>
<keyword evidence="6" id="KW-0378">Hydrolase</keyword>
<keyword evidence="13" id="KW-1185">Reference proteome</keyword>
<evidence type="ECO:0000256" key="11">
    <source>
        <dbReference type="ARBA" id="ARBA00029354"/>
    </source>
</evidence>
<dbReference type="KEGG" id="vg:26887643"/>
<evidence type="ECO:0000313" key="13">
    <source>
        <dbReference type="Proteomes" id="UP000202190"/>
    </source>
</evidence>
<keyword evidence="8" id="KW-0238">DNA-binding</keyword>
<evidence type="ECO:0000256" key="3">
    <source>
        <dbReference type="ARBA" id="ARBA00022723"/>
    </source>
</evidence>
<dbReference type="EMBL" id="KP282675">
    <property type="protein sequence ID" value="ALG96892.1"/>
    <property type="molecule type" value="Genomic_DNA"/>
</dbReference>
<dbReference type="GO" id="GO:0006310">
    <property type="term" value="P:DNA recombination"/>
    <property type="evidence" value="ECO:0007669"/>
    <property type="project" value="UniProtKB-KW"/>
</dbReference>
<comment type="cofactor">
    <cofactor evidence="1">
        <name>Mg(2+)</name>
        <dbReference type="ChEBI" id="CHEBI:18420"/>
    </cofactor>
</comment>
<dbReference type="Gene3D" id="3.40.1350.10">
    <property type="match status" value="1"/>
</dbReference>
<name>A0A0N7FYY2_9VIRU</name>
<keyword evidence="7" id="KW-0460">Magnesium</keyword>
<keyword evidence="3" id="KW-0479">Metal-binding</keyword>
<dbReference type="GO" id="GO:0003677">
    <property type="term" value="F:DNA binding"/>
    <property type="evidence" value="ECO:0007669"/>
    <property type="project" value="UniProtKB-KW"/>
</dbReference>
<dbReference type="Pfam" id="PF01870">
    <property type="entry name" value="Hjc"/>
    <property type="match status" value="1"/>
</dbReference>
<dbReference type="InterPro" id="IPR011335">
    <property type="entry name" value="Restrct_endonuc-II-like"/>
</dbReference>
<evidence type="ECO:0000256" key="6">
    <source>
        <dbReference type="ARBA" id="ARBA00022801"/>
    </source>
</evidence>
<dbReference type="PANTHER" id="PTHR39651">
    <property type="entry name" value="HOLLIDAY JUNCTION RESOLVASE HJC"/>
    <property type="match status" value="1"/>
</dbReference>
<accession>A0A0N7FYY2</accession>
<proteinExistence type="predicted"/>
<keyword evidence="10" id="KW-0234">DNA repair</keyword>
<evidence type="ECO:0000256" key="2">
    <source>
        <dbReference type="ARBA" id="ARBA00022722"/>
    </source>
</evidence>
<dbReference type="InterPro" id="IPR002732">
    <property type="entry name" value="Hjc"/>
</dbReference>
<evidence type="ECO:0000256" key="4">
    <source>
        <dbReference type="ARBA" id="ARBA00022759"/>
    </source>
</evidence>
<dbReference type="GO" id="GO:0046872">
    <property type="term" value="F:metal ion binding"/>
    <property type="evidence" value="ECO:0007669"/>
    <property type="project" value="UniProtKB-KW"/>
</dbReference>
<sequence length="115" mass="13173">MEINIHNSGKYYEYKALDLLKNEGYKVARIPVSGAGKQPLPDIIATKDGVIFAIEVKSTSKLSKKIDKFQIDKLFNFCEMFSFCNCKPAVLVYFKKAKKWKLKVVNKDDEVIIYA</sequence>
<dbReference type="PANTHER" id="PTHR39651:SF1">
    <property type="entry name" value="HOLLIDAY JUNCTION RESOLVASE HJC"/>
    <property type="match status" value="1"/>
</dbReference>
<dbReference type="PIRSF" id="PIRSF004985">
    <property type="entry name" value="Hlld_jn_rslvs_ar"/>
    <property type="match status" value="1"/>
</dbReference>
<dbReference type="InterPro" id="IPR011856">
    <property type="entry name" value="tRNA_endonuc-like_dom_sf"/>
</dbReference>
<dbReference type="Proteomes" id="UP000202190">
    <property type="component" value="Segment"/>
</dbReference>
<organism evidence="12 13">
    <name type="scientific">Acidianus rod-shaped virus 2</name>
    <dbReference type="NCBI Taxonomy" id="1732175"/>
    <lineage>
        <taxon>Viruses</taxon>
        <taxon>Adnaviria</taxon>
        <taxon>Zilligvirae</taxon>
        <taxon>Taleaviricota</taxon>
        <taxon>Tokiviricetes</taxon>
        <taxon>Ligamenvirales</taxon>
        <taxon>Rudiviridae</taxon>
        <taxon>Hoswirudivirus</taxon>
        <taxon>Hoswirudivirus pozzuoliense</taxon>
        <taxon>Hoswirudivirus ARV2</taxon>
    </lineage>
</organism>
<evidence type="ECO:0000256" key="10">
    <source>
        <dbReference type="ARBA" id="ARBA00023204"/>
    </source>
</evidence>